<protein>
    <submittedName>
        <fullName evidence="2">Uncharacterized protein</fullName>
    </submittedName>
</protein>
<accession>A0A151IYZ5</accession>
<evidence type="ECO:0000256" key="1">
    <source>
        <dbReference type="SAM" id="MobiDB-lite"/>
    </source>
</evidence>
<reference evidence="2 3" key="1">
    <citation type="submission" date="2015-09" db="EMBL/GenBank/DDBJ databases">
        <title>Trachymyrmex cornetzi WGS genome.</title>
        <authorList>
            <person name="Nygaard S."/>
            <person name="Hu H."/>
            <person name="Boomsma J."/>
            <person name="Zhang G."/>
        </authorList>
    </citation>
    <scope>NUCLEOTIDE SEQUENCE [LARGE SCALE GENOMIC DNA]</scope>
    <source>
        <strain evidence="2">Tcor2-1</strain>
        <tissue evidence="2">Whole body</tissue>
    </source>
</reference>
<organism evidence="2 3">
    <name type="scientific">Trachymyrmex cornetzi</name>
    <dbReference type="NCBI Taxonomy" id="471704"/>
    <lineage>
        <taxon>Eukaryota</taxon>
        <taxon>Metazoa</taxon>
        <taxon>Ecdysozoa</taxon>
        <taxon>Arthropoda</taxon>
        <taxon>Hexapoda</taxon>
        <taxon>Insecta</taxon>
        <taxon>Pterygota</taxon>
        <taxon>Neoptera</taxon>
        <taxon>Endopterygota</taxon>
        <taxon>Hymenoptera</taxon>
        <taxon>Apocrita</taxon>
        <taxon>Aculeata</taxon>
        <taxon>Formicoidea</taxon>
        <taxon>Formicidae</taxon>
        <taxon>Myrmicinae</taxon>
        <taxon>Trachymyrmex</taxon>
    </lineage>
</organism>
<proteinExistence type="predicted"/>
<sequence length="143" mass="16869">MYLRDRNNITPDSTTRRRGRGTMTGLHSPLEQCSSRYSTIEHIRLGEIKMKLRNKKKKLFNGLRYLRITKDTWTAISWSIGKEKERRDRLSVDIFHGKRELSRIHGCSAKRKEAIKSAHFDSYLGKNKNDNDFTFRESCDTME</sequence>
<name>A0A151IYZ5_9HYME</name>
<feature type="region of interest" description="Disordered" evidence="1">
    <location>
        <begin position="1"/>
        <end position="28"/>
    </location>
</feature>
<evidence type="ECO:0000313" key="3">
    <source>
        <dbReference type="Proteomes" id="UP000078492"/>
    </source>
</evidence>
<dbReference type="EMBL" id="KQ980732">
    <property type="protein sequence ID" value="KYN13965.1"/>
    <property type="molecule type" value="Genomic_DNA"/>
</dbReference>
<gene>
    <name evidence="2" type="ORF">ALC57_13841</name>
</gene>
<keyword evidence="3" id="KW-1185">Reference proteome</keyword>
<dbReference type="AlphaFoldDB" id="A0A151IYZ5"/>
<dbReference type="Proteomes" id="UP000078492">
    <property type="component" value="Unassembled WGS sequence"/>
</dbReference>
<evidence type="ECO:0000313" key="2">
    <source>
        <dbReference type="EMBL" id="KYN13965.1"/>
    </source>
</evidence>